<dbReference type="CDD" id="cd00065">
    <property type="entry name" value="FYVE_like_SF"/>
    <property type="match status" value="1"/>
</dbReference>
<evidence type="ECO:0000256" key="1">
    <source>
        <dbReference type="ARBA" id="ARBA00022723"/>
    </source>
</evidence>
<dbReference type="Gene3D" id="3.30.40.10">
    <property type="entry name" value="Zinc/RING finger domain, C3HC4 (zinc finger)"/>
    <property type="match status" value="1"/>
</dbReference>
<dbReference type="InterPro" id="IPR011011">
    <property type="entry name" value="Znf_FYVE_PHD"/>
</dbReference>
<dbReference type="InterPro" id="IPR013083">
    <property type="entry name" value="Znf_RING/FYVE/PHD"/>
</dbReference>
<evidence type="ECO:0008006" key="10">
    <source>
        <dbReference type="Google" id="ProtNLM"/>
    </source>
</evidence>
<dbReference type="Pfam" id="PF01852">
    <property type="entry name" value="START"/>
    <property type="match status" value="1"/>
</dbReference>
<gene>
    <name evidence="8" type="ORF">Ae201684_012620</name>
</gene>
<dbReference type="InterPro" id="IPR002913">
    <property type="entry name" value="START_lipid-bd_dom"/>
</dbReference>
<sequence length="404" mass="44964">MVAGGGASKFFQLPPLSVEMATEFKVLARKTAESLIQRSQTVVEGAAAWAFVSEDSGLRVFKNLEEDVATINSKMYCGVIQVEGSIDDVAGLLQPDGTKKSPFHKDILDTSTLYTLEAPTVTAPNDSISIQWMAVKSPMKSVMMHRDVCFVQCTREFTMNDRRGWVRAGRSVKLDGCPNLEQTYGLVRVVNYGSGHVILESQDMPGCLDIVYVVRFDLGDGKSEWAVNAFQGRDFFVEKGINRRFQSLVELNHHLKELRTSAAAAESATMTKSIPRSSKRARCCVCAKRLGVLNRKIQCSRCAEMMCKHCDQQWRSRTKAATTVCLTCAISDSPRSMVDQWMASYHSRRKPSASSSEGRSSDSQDDDTSSTASMPQYRPCLVYKCQSDRGFVLERPEKTQVCFN</sequence>
<keyword evidence="1" id="KW-0479">Metal-binding</keyword>
<dbReference type="PROSITE" id="PS50178">
    <property type="entry name" value="ZF_FYVE"/>
    <property type="match status" value="1"/>
</dbReference>
<organism evidence="8 9">
    <name type="scientific">Aphanomyces euteiches</name>
    <dbReference type="NCBI Taxonomy" id="100861"/>
    <lineage>
        <taxon>Eukaryota</taxon>
        <taxon>Sar</taxon>
        <taxon>Stramenopiles</taxon>
        <taxon>Oomycota</taxon>
        <taxon>Saprolegniomycetes</taxon>
        <taxon>Saprolegniales</taxon>
        <taxon>Verrucalvaceae</taxon>
        <taxon>Aphanomyces</taxon>
    </lineage>
</organism>
<keyword evidence="3" id="KW-0862">Zinc</keyword>
<comment type="caution">
    <text evidence="8">The sequence shown here is derived from an EMBL/GenBank/DDBJ whole genome shotgun (WGS) entry which is preliminary data.</text>
</comment>
<dbReference type="PANTHER" id="PTHR13510">
    <property type="entry name" value="FYVE-FINGER-CONTAINING RAB5 EFFECTOR PROTEIN RABENOSYN-5-RELATED"/>
    <property type="match status" value="1"/>
</dbReference>
<dbReference type="GO" id="GO:0008270">
    <property type="term" value="F:zinc ion binding"/>
    <property type="evidence" value="ECO:0007669"/>
    <property type="project" value="UniProtKB-KW"/>
</dbReference>
<dbReference type="SUPFAM" id="SSF57903">
    <property type="entry name" value="FYVE/PHD zinc finger"/>
    <property type="match status" value="1"/>
</dbReference>
<dbReference type="Proteomes" id="UP000481153">
    <property type="component" value="Unassembled WGS sequence"/>
</dbReference>
<evidence type="ECO:0000259" key="7">
    <source>
        <dbReference type="PROSITE" id="PS50848"/>
    </source>
</evidence>
<dbReference type="GO" id="GO:0008289">
    <property type="term" value="F:lipid binding"/>
    <property type="evidence" value="ECO:0007669"/>
    <property type="project" value="InterPro"/>
</dbReference>
<evidence type="ECO:0000313" key="8">
    <source>
        <dbReference type="EMBL" id="KAF0729837.1"/>
    </source>
</evidence>
<name>A0A6G0WQV8_9STRA</name>
<dbReference type="SUPFAM" id="SSF55961">
    <property type="entry name" value="Bet v1-like"/>
    <property type="match status" value="1"/>
</dbReference>
<protein>
    <recommendedName>
        <fullName evidence="10">FYVE-type domain-containing protein</fullName>
    </recommendedName>
</protein>
<evidence type="ECO:0000256" key="4">
    <source>
        <dbReference type="PROSITE-ProRule" id="PRU00091"/>
    </source>
</evidence>
<evidence type="ECO:0000256" key="3">
    <source>
        <dbReference type="ARBA" id="ARBA00022833"/>
    </source>
</evidence>
<dbReference type="PROSITE" id="PS50848">
    <property type="entry name" value="START"/>
    <property type="match status" value="1"/>
</dbReference>
<feature type="region of interest" description="Disordered" evidence="5">
    <location>
        <begin position="348"/>
        <end position="373"/>
    </location>
</feature>
<evidence type="ECO:0000313" key="9">
    <source>
        <dbReference type="Proteomes" id="UP000481153"/>
    </source>
</evidence>
<evidence type="ECO:0000259" key="6">
    <source>
        <dbReference type="PROSITE" id="PS50178"/>
    </source>
</evidence>
<dbReference type="AlphaFoldDB" id="A0A6G0WQV8"/>
<dbReference type="InterPro" id="IPR052727">
    <property type="entry name" value="Rab4/Rab5_effector"/>
</dbReference>
<dbReference type="InterPro" id="IPR023393">
    <property type="entry name" value="START-like_dom_sf"/>
</dbReference>
<feature type="domain" description="START" evidence="7">
    <location>
        <begin position="49"/>
        <end position="229"/>
    </location>
</feature>
<reference evidence="8 9" key="1">
    <citation type="submission" date="2019-07" db="EMBL/GenBank/DDBJ databases">
        <title>Genomics analysis of Aphanomyces spp. identifies a new class of oomycete effector associated with host adaptation.</title>
        <authorList>
            <person name="Gaulin E."/>
        </authorList>
    </citation>
    <scope>NUCLEOTIDE SEQUENCE [LARGE SCALE GENOMIC DNA]</scope>
    <source>
        <strain evidence="8 9">ATCC 201684</strain>
    </source>
</reference>
<feature type="domain" description="FYVE-type" evidence="6">
    <location>
        <begin position="277"/>
        <end position="333"/>
    </location>
</feature>
<dbReference type="EMBL" id="VJMJ01000160">
    <property type="protein sequence ID" value="KAF0729837.1"/>
    <property type="molecule type" value="Genomic_DNA"/>
</dbReference>
<keyword evidence="2 4" id="KW-0863">Zinc-finger</keyword>
<evidence type="ECO:0000256" key="2">
    <source>
        <dbReference type="ARBA" id="ARBA00022771"/>
    </source>
</evidence>
<dbReference type="InterPro" id="IPR017455">
    <property type="entry name" value="Znf_FYVE-rel"/>
</dbReference>
<proteinExistence type="predicted"/>
<dbReference type="VEuPathDB" id="FungiDB:AeMF1_014016"/>
<keyword evidence="9" id="KW-1185">Reference proteome</keyword>
<dbReference type="Gene3D" id="3.30.530.20">
    <property type="match status" value="1"/>
</dbReference>
<evidence type="ECO:0000256" key="5">
    <source>
        <dbReference type="SAM" id="MobiDB-lite"/>
    </source>
</evidence>
<accession>A0A6G0WQV8</accession>
<dbReference type="PANTHER" id="PTHR13510:SF44">
    <property type="entry name" value="RABENOSYN-5"/>
    <property type="match status" value="1"/>
</dbReference>